<organism evidence="5 6">
    <name type="scientific">Acholeplasma brassicae</name>
    <dbReference type="NCBI Taxonomy" id="61635"/>
    <lineage>
        <taxon>Bacteria</taxon>
        <taxon>Bacillati</taxon>
        <taxon>Mycoplasmatota</taxon>
        <taxon>Mollicutes</taxon>
        <taxon>Acholeplasmatales</taxon>
        <taxon>Acholeplasmataceae</taxon>
        <taxon>Acholeplasma</taxon>
    </lineage>
</organism>
<dbReference type="InterPro" id="IPR050306">
    <property type="entry name" value="PfkB_Carbo_kinase"/>
</dbReference>
<dbReference type="HOGENOM" id="CLU_1657000_0_0_14"/>
<name>U4KLZ7_9MOLU</name>
<evidence type="ECO:0000256" key="1">
    <source>
        <dbReference type="ARBA" id="ARBA00010688"/>
    </source>
</evidence>
<dbReference type="STRING" id="61635.BN85300560"/>
<keyword evidence="6" id="KW-1185">Reference proteome</keyword>
<evidence type="ECO:0000259" key="4">
    <source>
        <dbReference type="Pfam" id="PF00294"/>
    </source>
</evidence>
<dbReference type="EC" id="2.7.1.4" evidence="5"/>
<accession>U4KLZ7</accession>
<dbReference type="PANTHER" id="PTHR43085">
    <property type="entry name" value="HEXOKINASE FAMILY MEMBER"/>
    <property type="match status" value="1"/>
</dbReference>
<evidence type="ECO:0000313" key="6">
    <source>
        <dbReference type="Proteomes" id="UP000032737"/>
    </source>
</evidence>
<dbReference type="KEGG" id="abra:BN85300560"/>
<protein>
    <submittedName>
        <fullName evidence="5">Putative fructokinase (Conversion of fructose to fructose-6-phosphate)</fullName>
        <ecNumber evidence="5">2.7.1.4</ecNumber>
    </submittedName>
</protein>
<evidence type="ECO:0000313" key="5">
    <source>
        <dbReference type="EMBL" id="CCV65077.1"/>
    </source>
</evidence>
<dbReference type="AlphaFoldDB" id="U4KLZ7"/>
<dbReference type="OrthoDB" id="9813569at2"/>
<dbReference type="EMBL" id="FO681348">
    <property type="protein sequence ID" value="CCV65077.1"/>
    <property type="molecule type" value="Genomic_DNA"/>
</dbReference>
<reference evidence="5 6" key="1">
    <citation type="journal article" date="2013" name="J. Mol. Microbiol. Biotechnol.">
        <title>Analysis of the Complete Genomes of Acholeplasma brassicae , A. palmae and A. laidlawii and Their Comparison to the Obligate Parasites from ' Candidatus Phytoplasma'.</title>
        <authorList>
            <person name="Kube M."/>
            <person name="Siewert C."/>
            <person name="Migdoll A.M."/>
            <person name="Duduk B."/>
            <person name="Holz S."/>
            <person name="Rabus R."/>
            <person name="Seemuller E."/>
            <person name="Mitrovic J."/>
            <person name="Muller I."/>
            <person name="Buttner C."/>
            <person name="Reinhardt R."/>
        </authorList>
    </citation>
    <scope>NUCLEOTIDE SEQUENCE [LARGE SCALE GENOMIC DNA]</scope>
    <source>
        <strain evidence="6">0502</strain>
    </source>
</reference>
<comment type="similarity">
    <text evidence="1">Belongs to the carbohydrate kinase PfkB family.</text>
</comment>
<dbReference type="InterPro" id="IPR029056">
    <property type="entry name" value="Ribokinase-like"/>
</dbReference>
<feature type="domain" description="Carbohydrate kinase PfkB" evidence="4">
    <location>
        <begin position="35"/>
        <end position="156"/>
    </location>
</feature>
<keyword evidence="3 5" id="KW-0418">Kinase</keyword>
<keyword evidence="2 5" id="KW-0808">Transferase</keyword>
<sequence length="159" mass="17998">MLLSYDQIKPLSLQKDILHFCSVSLIDYPIKQTHERLMDDFIPKADILKVSDEELTFITGITDTSEAIQSLFVGRVKAVLYSRGKHGSSLYLKDEKRDYDGFKVEAIDTTGAGDAFIGAVLYQIQQMKKPVEEITLNEWDDLMRFSNGVAALTTTKDNR</sequence>
<dbReference type="InterPro" id="IPR011611">
    <property type="entry name" value="PfkB_dom"/>
</dbReference>
<dbReference type="PROSITE" id="PS00584">
    <property type="entry name" value="PFKB_KINASES_2"/>
    <property type="match status" value="1"/>
</dbReference>
<evidence type="ECO:0000256" key="3">
    <source>
        <dbReference type="ARBA" id="ARBA00022777"/>
    </source>
</evidence>
<dbReference type="Proteomes" id="UP000032737">
    <property type="component" value="Chromosome"/>
</dbReference>
<dbReference type="PANTHER" id="PTHR43085:SF54">
    <property type="entry name" value="PUTATIVE-RELATED"/>
    <property type="match status" value="1"/>
</dbReference>
<evidence type="ECO:0000256" key="2">
    <source>
        <dbReference type="ARBA" id="ARBA00022679"/>
    </source>
</evidence>
<dbReference type="SUPFAM" id="SSF53613">
    <property type="entry name" value="Ribokinase-like"/>
    <property type="match status" value="1"/>
</dbReference>
<dbReference type="GO" id="GO:0008865">
    <property type="term" value="F:fructokinase activity"/>
    <property type="evidence" value="ECO:0007669"/>
    <property type="project" value="UniProtKB-EC"/>
</dbReference>
<gene>
    <name evidence="5" type="primary">pfkB</name>
    <name evidence="5" type="ORF">BN85300560</name>
</gene>
<proteinExistence type="inferred from homology"/>
<dbReference type="Pfam" id="PF00294">
    <property type="entry name" value="PfkB"/>
    <property type="match status" value="1"/>
</dbReference>
<dbReference type="RefSeq" id="WP_030003951.1">
    <property type="nucleotide sequence ID" value="NC_022549.1"/>
</dbReference>
<dbReference type="InterPro" id="IPR002173">
    <property type="entry name" value="Carboh/pur_kinase_PfkB_CS"/>
</dbReference>
<dbReference type="Gene3D" id="3.40.1190.20">
    <property type="match status" value="1"/>
</dbReference>